<keyword evidence="2 7" id="KW-0812">Transmembrane</keyword>
<feature type="transmembrane region" description="Helical" evidence="7">
    <location>
        <begin position="206"/>
        <end position="239"/>
    </location>
</feature>
<evidence type="ECO:0000256" key="1">
    <source>
        <dbReference type="ARBA" id="ARBA00004127"/>
    </source>
</evidence>
<dbReference type="EMBL" id="FOLE01000004">
    <property type="protein sequence ID" value="SFC29716.1"/>
    <property type="molecule type" value="Genomic_DNA"/>
</dbReference>
<dbReference type="PANTHER" id="PTHR12639">
    <property type="entry name" value="VITAMIN K-DEPENDENT GAMMA-CARBOXYLASE"/>
    <property type="match status" value="1"/>
</dbReference>
<dbReference type="SMART" id="SM00752">
    <property type="entry name" value="HTTM"/>
    <property type="match status" value="1"/>
</dbReference>
<evidence type="ECO:0000259" key="8">
    <source>
        <dbReference type="SMART" id="SM00752"/>
    </source>
</evidence>
<feature type="transmembrane region" description="Helical" evidence="7">
    <location>
        <begin position="123"/>
        <end position="141"/>
    </location>
</feature>
<comment type="subcellular location">
    <subcellularLocation>
        <location evidence="1">Endomembrane system</location>
        <topology evidence="1">Multi-pass membrane protein</topology>
    </subcellularLocation>
</comment>
<evidence type="ECO:0000256" key="4">
    <source>
        <dbReference type="ARBA" id="ARBA00023136"/>
    </source>
</evidence>
<evidence type="ECO:0000313" key="9">
    <source>
        <dbReference type="EMBL" id="SFC29716.1"/>
    </source>
</evidence>
<keyword evidence="3 7" id="KW-1133">Transmembrane helix</keyword>
<dbReference type="InterPro" id="IPR011020">
    <property type="entry name" value="HTTM-like"/>
</dbReference>
<dbReference type="Proteomes" id="UP000199514">
    <property type="component" value="Unassembled WGS sequence"/>
</dbReference>
<evidence type="ECO:0000256" key="7">
    <source>
        <dbReference type="SAM" id="Phobius"/>
    </source>
</evidence>
<gene>
    <name evidence="9" type="ORF">SAMN05421780_104160</name>
</gene>
<evidence type="ECO:0000256" key="5">
    <source>
        <dbReference type="ARBA" id="ARBA00023157"/>
    </source>
</evidence>
<dbReference type="PANTHER" id="PTHR12639:SF7">
    <property type="entry name" value="HTTM DOMAIN-CONTAINING PROTEIN"/>
    <property type="match status" value="1"/>
</dbReference>
<evidence type="ECO:0000313" key="10">
    <source>
        <dbReference type="Proteomes" id="UP000199514"/>
    </source>
</evidence>
<dbReference type="Pfam" id="PF22777">
    <property type="entry name" value="VKGC_lumenal_dom"/>
    <property type="match status" value="1"/>
</dbReference>
<reference evidence="9 10" key="1">
    <citation type="submission" date="2016-10" db="EMBL/GenBank/DDBJ databases">
        <authorList>
            <person name="de Groot N.N."/>
        </authorList>
    </citation>
    <scope>NUCLEOTIDE SEQUENCE [LARGE SCALE GENOMIC DNA]</scope>
    <source>
        <strain evidence="9 10">DSM 6793</strain>
    </source>
</reference>
<dbReference type="InterPro" id="IPR053935">
    <property type="entry name" value="VKGC_lumenal_dom"/>
</dbReference>
<dbReference type="InterPro" id="IPR007782">
    <property type="entry name" value="VKG_COase"/>
</dbReference>
<dbReference type="AlphaFoldDB" id="A0A1I1I0N0"/>
<evidence type="ECO:0000256" key="2">
    <source>
        <dbReference type="ARBA" id="ARBA00022692"/>
    </source>
</evidence>
<accession>A0A1I1I0N0</accession>
<feature type="transmembrane region" description="Helical" evidence="7">
    <location>
        <begin position="271"/>
        <end position="291"/>
    </location>
</feature>
<feature type="transmembrane region" description="Helical" evidence="7">
    <location>
        <begin position="40"/>
        <end position="73"/>
    </location>
</feature>
<organism evidence="9 10">
    <name type="scientific">Flexibacter flexilis DSM 6793</name>
    <dbReference type="NCBI Taxonomy" id="927664"/>
    <lineage>
        <taxon>Bacteria</taxon>
        <taxon>Pseudomonadati</taxon>
        <taxon>Bacteroidota</taxon>
        <taxon>Cytophagia</taxon>
        <taxon>Cytophagales</taxon>
        <taxon>Flexibacteraceae</taxon>
        <taxon>Flexibacter</taxon>
    </lineage>
</organism>
<dbReference type="Pfam" id="PF05090">
    <property type="entry name" value="HTTM"/>
    <property type="match status" value="1"/>
</dbReference>
<keyword evidence="6" id="KW-0456">Lyase</keyword>
<evidence type="ECO:0000256" key="3">
    <source>
        <dbReference type="ARBA" id="ARBA00022989"/>
    </source>
</evidence>
<protein>
    <submittedName>
        <fullName evidence="9">Vitamin K-dependent gamma-carboxylase</fullName>
    </submittedName>
</protein>
<proteinExistence type="predicted"/>
<dbReference type="GO" id="GO:0012505">
    <property type="term" value="C:endomembrane system"/>
    <property type="evidence" value="ECO:0007669"/>
    <property type="project" value="UniProtKB-SubCell"/>
</dbReference>
<feature type="transmembrane region" description="Helical" evidence="7">
    <location>
        <begin position="85"/>
        <end position="103"/>
    </location>
</feature>
<feature type="transmembrane region" description="Helical" evidence="7">
    <location>
        <begin position="181"/>
        <end position="200"/>
    </location>
</feature>
<dbReference type="GO" id="GO:0019842">
    <property type="term" value="F:vitamin binding"/>
    <property type="evidence" value="ECO:0007669"/>
    <property type="project" value="TreeGrafter"/>
</dbReference>
<name>A0A1I1I0N0_9BACT</name>
<dbReference type="STRING" id="927664.SAMN05421780_104160"/>
<sequence>MLTFSTVRFMYLGWIKEHYISPIFHFKYYGFGWVEVAPDWLIYLIHCLMIVAALGVMLGFLYRISAVLLFILFTYTELLDLTYYLNHYYFVSLFCAYLIVVPANKKLSLDAYFGLTKPTDFVPRWSVLLFKMQLAIVYFYAGVAKINTAWLLEALPLKIWLPAHDTMPLIGKIFTWKITPYFFSWCGMLYDCFVPFLLYWRKTRLWAYLTVIFFHSITGFLFQIGVFPLVMIGATLIFFSDEFHQKIIDLFPKKENTTIHFPIKSFFTNKILIAFLSLNMLFQILFPWRYLLYDGNLFWTEEGYRFSWRVMLMEKAGTATFYVKDSKTGTEGAVDNSEFLNLHQEKQMAMQPDMILQFAHYLADYYKQKGVHEPQVRAEVYVTLNGKPSQLLIKPDVDLSKIQDSFAQKDWILHYD</sequence>
<keyword evidence="5" id="KW-1015">Disulfide bond</keyword>
<dbReference type="InterPro" id="IPR053934">
    <property type="entry name" value="HTTM_dom"/>
</dbReference>
<dbReference type="GO" id="GO:0008488">
    <property type="term" value="F:gamma-glutamyl carboxylase activity"/>
    <property type="evidence" value="ECO:0007669"/>
    <property type="project" value="InterPro"/>
</dbReference>
<evidence type="ECO:0000256" key="6">
    <source>
        <dbReference type="ARBA" id="ARBA00023239"/>
    </source>
</evidence>
<keyword evidence="4 7" id="KW-0472">Membrane</keyword>
<feature type="domain" description="HTTM-like" evidence="8">
    <location>
        <begin position="1"/>
        <end position="243"/>
    </location>
</feature>
<keyword evidence="10" id="KW-1185">Reference proteome</keyword>